<dbReference type="RefSeq" id="WP_167141390.1">
    <property type="nucleotide sequence ID" value="NZ_VWXD01000008.1"/>
</dbReference>
<evidence type="ECO:0000313" key="2">
    <source>
        <dbReference type="EMBL" id="NIF02396.1"/>
    </source>
</evidence>
<dbReference type="PANTHER" id="PTHR33840">
    <property type="match status" value="1"/>
</dbReference>
<dbReference type="EMBL" id="VWXD01000008">
    <property type="protein sequence ID" value="NIF02396.1"/>
    <property type="molecule type" value="Genomic_DNA"/>
</dbReference>
<keyword evidence="3" id="KW-1185">Reference proteome</keyword>
<dbReference type="InterPro" id="IPR018712">
    <property type="entry name" value="Tle1-like_cat"/>
</dbReference>
<dbReference type="Pfam" id="PF09994">
    <property type="entry name" value="T6SS_Tle1-like_cat"/>
    <property type="match status" value="1"/>
</dbReference>
<sequence>MKVYVEGIGTLDNKADDLYSILTGDEALFDVIGYGPDSKMELCLQRIEKELMQFLSAPGYDSEPLCIEFDVFGFSRGGVLARHFTNLVAENDESLANMLRGVEKKSDRDFIDAPVVNFLGLFDTVGSFFDKSVFEHEFHDRIYTRNLKVKVDKNVARNAFQLNAMHECRYNFALHSLQVSFPEITIAGAHADIGGGYAEVMRETKDISTYSIYFPFSYAKTRVNQKLLMLKNGKMAKLLNEPFIYVGSERWRCFARNVRTVKGHLQFVAFIAMLKVAEQHGCKFDQNYRLYEKLIPDNLMPYLSHVVELAKRSSRGDSGEIDMSLIDDIAAEYVHLSASWNSCLDLYGDIRSDSKSCMPVEQTVILQQKTINLDVLNNYQPDRPDCNWVRKEFL</sequence>
<protein>
    <submittedName>
        <fullName evidence="2">DUF2235 domain-containing protein</fullName>
    </submittedName>
</protein>
<dbReference type="Proteomes" id="UP000780690">
    <property type="component" value="Unassembled WGS sequence"/>
</dbReference>
<evidence type="ECO:0000259" key="1">
    <source>
        <dbReference type="Pfam" id="PF09994"/>
    </source>
</evidence>
<name>A0ABX0R554_9GAMM</name>
<comment type="caution">
    <text evidence="2">The sequence shown here is derived from an EMBL/GenBank/DDBJ whole genome shotgun (WGS) entry which is preliminary data.</text>
</comment>
<accession>A0ABX0R554</accession>
<gene>
    <name evidence="2" type="ORF">F3J38_20435</name>
</gene>
<organism evidence="2 3">
    <name type="scientific">Candidatus Pantoea formicae</name>
    <dbReference type="NCBI Taxonomy" id="2608355"/>
    <lineage>
        <taxon>Bacteria</taxon>
        <taxon>Pseudomonadati</taxon>
        <taxon>Pseudomonadota</taxon>
        <taxon>Gammaproteobacteria</taxon>
        <taxon>Enterobacterales</taxon>
        <taxon>Erwiniaceae</taxon>
        <taxon>Pantoea</taxon>
    </lineage>
</organism>
<dbReference type="PANTHER" id="PTHR33840:SF1">
    <property type="entry name" value="TLE1 PHOSPHOLIPASE DOMAIN-CONTAINING PROTEIN"/>
    <property type="match status" value="1"/>
</dbReference>
<proteinExistence type="predicted"/>
<feature type="domain" description="T6SS Phospholipase effector Tle1-like catalytic" evidence="1">
    <location>
        <begin position="103"/>
        <end position="208"/>
    </location>
</feature>
<reference evidence="2 3" key="1">
    <citation type="journal article" date="2019" name="bioRxiv">
        <title>Bacteria contribute to plant secondary compound degradation in a generalist herbivore system.</title>
        <authorList>
            <person name="Francoeur C.B."/>
            <person name="Khadempour L."/>
            <person name="Moreira-Soto R.D."/>
            <person name="Gotting K."/>
            <person name="Book A.J."/>
            <person name="Pinto-Tomas A.A."/>
            <person name="Keefover-Ring K."/>
            <person name="Currie C.R."/>
        </authorList>
    </citation>
    <scope>NUCLEOTIDE SEQUENCE [LARGE SCALE GENOMIC DNA]</scope>
    <source>
        <strain evidence="2 3">Acro-805</strain>
    </source>
</reference>
<evidence type="ECO:0000313" key="3">
    <source>
        <dbReference type="Proteomes" id="UP000780690"/>
    </source>
</evidence>